<reference evidence="3" key="1">
    <citation type="submission" date="2021-10" db="EMBL/GenBank/DDBJ databases">
        <authorList>
            <person name="Criscuolo A."/>
        </authorList>
    </citation>
    <scope>NUCLEOTIDE SEQUENCE</scope>
    <source>
        <strain evidence="3">CIP111885</strain>
    </source>
</reference>
<name>A0A9C7LCA7_9BACI</name>
<feature type="transmembrane region" description="Helical" evidence="2">
    <location>
        <begin position="48"/>
        <end position="73"/>
    </location>
</feature>
<feature type="transmembrane region" description="Helical" evidence="2">
    <location>
        <begin position="7"/>
        <end position="28"/>
    </location>
</feature>
<protein>
    <recommendedName>
        <fullName evidence="5">KinB-signaling pathway activation protein</fullName>
    </recommendedName>
</protein>
<dbReference type="InterPro" id="IPR024164">
    <property type="entry name" value="KinB-signalling_activ"/>
</dbReference>
<keyword evidence="2" id="KW-0812">Transmembrane</keyword>
<evidence type="ECO:0008006" key="5">
    <source>
        <dbReference type="Google" id="ProtNLM"/>
    </source>
</evidence>
<proteinExistence type="predicted"/>
<evidence type="ECO:0000313" key="4">
    <source>
        <dbReference type="Proteomes" id="UP000789845"/>
    </source>
</evidence>
<feature type="region of interest" description="Disordered" evidence="1">
    <location>
        <begin position="203"/>
        <end position="231"/>
    </location>
</feature>
<organism evidence="3 4">
    <name type="scientific">Pseudoneobacillus rhizosphaerae</name>
    <dbReference type="NCBI Taxonomy" id="2880968"/>
    <lineage>
        <taxon>Bacteria</taxon>
        <taxon>Bacillati</taxon>
        <taxon>Bacillota</taxon>
        <taxon>Bacilli</taxon>
        <taxon>Bacillales</taxon>
        <taxon>Bacillaceae</taxon>
        <taxon>Pseudoneobacillus</taxon>
    </lineage>
</organism>
<dbReference type="PIRSF" id="PIRSF029886">
    <property type="entry name" value="KBAA"/>
    <property type="match status" value="1"/>
</dbReference>
<evidence type="ECO:0000256" key="2">
    <source>
        <dbReference type="SAM" id="Phobius"/>
    </source>
</evidence>
<dbReference type="GO" id="GO:0045881">
    <property type="term" value="P:positive regulation of sporulation resulting in formation of a cellular spore"/>
    <property type="evidence" value="ECO:0007669"/>
    <property type="project" value="InterPro"/>
</dbReference>
<feature type="transmembrane region" description="Helical" evidence="2">
    <location>
        <begin position="117"/>
        <end position="137"/>
    </location>
</feature>
<comment type="caution">
    <text evidence="3">The sequence shown here is derived from an EMBL/GenBank/DDBJ whole genome shotgun (WGS) entry which is preliminary data.</text>
</comment>
<feature type="transmembrane region" description="Helical" evidence="2">
    <location>
        <begin position="146"/>
        <end position="166"/>
    </location>
</feature>
<keyword evidence="4" id="KW-1185">Reference proteome</keyword>
<accession>A0A9C7LCA7</accession>
<dbReference type="SMART" id="SM01251">
    <property type="entry name" value="KbaA"/>
    <property type="match status" value="1"/>
</dbReference>
<dbReference type="EMBL" id="CAKJTG010000027">
    <property type="protein sequence ID" value="CAG9610077.1"/>
    <property type="molecule type" value="Genomic_DNA"/>
</dbReference>
<keyword evidence="2" id="KW-1133">Transmembrane helix</keyword>
<keyword evidence="2" id="KW-0472">Membrane</keyword>
<evidence type="ECO:0000313" key="3">
    <source>
        <dbReference type="EMBL" id="CAG9610077.1"/>
    </source>
</evidence>
<evidence type="ECO:0000256" key="1">
    <source>
        <dbReference type="SAM" id="MobiDB-lite"/>
    </source>
</evidence>
<gene>
    <name evidence="3" type="ORF">NEOCIP111885_03821</name>
</gene>
<dbReference type="RefSeq" id="WP_230498302.1">
    <property type="nucleotide sequence ID" value="NZ_CAKJTG010000027.1"/>
</dbReference>
<feature type="transmembrane region" description="Helical" evidence="2">
    <location>
        <begin position="85"/>
        <end position="105"/>
    </location>
</feature>
<dbReference type="Pfam" id="PF14089">
    <property type="entry name" value="KbaA"/>
    <property type="match status" value="1"/>
</dbReference>
<sequence length="231" mass="26287">MTSRNLVRLFFSTLLLGGTATGIIGFFVRWDEFKPYFLNFQLIDIIMALFWLFGVGLIFSVLSQMGFAAYLTVHRFGLGIFKSLKLWNSVQVILILFVVFDLVYLRYTAFSKTGDSIVPYIALAIFVLASGLVVAYIKAKQTNKEAFIPAVFFMVVVTTLEWVPVLRVNEEGWVYLMLISLLICNAYQLLILHKLNEKSSLEKQQKSKLASPKIPKTKVNNPKQQKVKPSK</sequence>
<feature type="transmembrane region" description="Helical" evidence="2">
    <location>
        <begin position="172"/>
        <end position="192"/>
    </location>
</feature>
<dbReference type="Proteomes" id="UP000789845">
    <property type="component" value="Unassembled WGS sequence"/>
</dbReference>
<dbReference type="AlphaFoldDB" id="A0A9C7LCA7"/>